<sequence length="82" mass="9045">MELISIKRKSPTNDFVSDLLDCLNGYTPFTFYAANDQCVKQGMNQLGFQNLLKRAIPFLFHTKLGLASMTISSGLIGNKNSG</sequence>
<proteinExistence type="predicted"/>
<dbReference type="AlphaFoldDB" id="A0A1B7X2P7"/>
<reference evidence="1 2" key="1">
    <citation type="submission" date="2015-09" db="EMBL/GenBank/DDBJ databases">
        <title>Aphanizomenon flos-aquae WA102.</title>
        <authorList>
            <person name="Driscoll C."/>
        </authorList>
    </citation>
    <scope>NUCLEOTIDE SEQUENCE [LARGE SCALE GENOMIC DNA]</scope>
    <source>
        <strain evidence="1">WA102</strain>
    </source>
</reference>
<protein>
    <submittedName>
        <fullName evidence="1">Uncharacterized protein</fullName>
    </submittedName>
</protein>
<evidence type="ECO:0000313" key="1">
    <source>
        <dbReference type="EMBL" id="OBQ43619.1"/>
    </source>
</evidence>
<comment type="caution">
    <text evidence="1">The sequence shown here is derived from an EMBL/GenBank/DDBJ whole genome shotgun (WGS) entry which is preliminary data.</text>
</comment>
<name>A0A1B7X2P7_APHFL</name>
<dbReference type="Proteomes" id="UP000092093">
    <property type="component" value="Unassembled WGS sequence"/>
</dbReference>
<organism evidence="1 2">
    <name type="scientific">Aphanizomenon flos-aquae WA102</name>
    <dbReference type="NCBI Taxonomy" id="1710896"/>
    <lineage>
        <taxon>Bacteria</taxon>
        <taxon>Bacillati</taxon>
        <taxon>Cyanobacteriota</taxon>
        <taxon>Cyanophyceae</taxon>
        <taxon>Nostocales</taxon>
        <taxon>Aphanizomenonaceae</taxon>
        <taxon>Aphanizomenon</taxon>
    </lineage>
</organism>
<evidence type="ECO:0000313" key="2">
    <source>
        <dbReference type="Proteomes" id="UP000092093"/>
    </source>
</evidence>
<gene>
    <name evidence="1" type="ORF">AN484_11490</name>
</gene>
<dbReference type="EMBL" id="LJOW01000048">
    <property type="protein sequence ID" value="OBQ43619.1"/>
    <property type="molecule type" value="Genomic_DNA"/>
</dbReference>
<accession>A0A1B7X2P7</accession>